<organism evidence="2 3">
    <name type="scientific">Saccharophagus degradans</name>
    <dbReference type="NCBI Taxonomy" id="86304"/>
    <lineage>
        <taxon>Bacteria</taxon>
        <taxon>Pseudomonadati</taxon>
        <taxon>Pseudomonadota</taxon>
        <taxon>Gammaproteobacteria</taxon>
        <taxon>Cellvibrionales</taxon>
        <taxon>Cellvibrionaceae</taxon>
        <taxon>Saccharophagus</taxon>
    </lineage>
</organism>
<comment type="caution">
    <text evidence="2">The sequence shown here is derived from an EMBL/GenBank/DDBJ whole genome shotgun (WGS) entry which is preliminary data.</text>
</comment>
<evidence type="ECO:0000256" key="1">
    <source>
        <dbReference type="SAM" id="SignalP"/>
    </source>
</evidence>
<dbReference type="AlphaFoldDB" id="A0AAW7X5M2"/>
<dbReference type="RefSeq" id="WP_280946694.1">
    <property type="nucleotide sequence ID" value="NZ_CP123764.1"/>
</dbReference>
<protein>
    <submittedName>
        <fullName evidence="2">DUF411 domain-containing protein</fullName>
    </submittedName>
</protein>
<evidence type="ECO:0000313" key="2">
    <source>
        <dbReference type="EMBL" id="MDO6422600.1"/>
    </source>
</evidence>
<dbReference type="Pfam" id="PF04214">
    <property type="entry name" value="DUF411"/>
    <property type="match status" value="1"/>
</dbReference>
<name>A0AAW7X5M2_9GAMM</name>
<accession>A0AAW7X5M2</accession>
<feature type="signal peptide" evidence="1">
    <location>
        <begin position="1"/>
        <end position="22"/>
    </location>
</feature>
<dbReference type="EMBL" id="JAUOPB010000006">
    <property type="protein sequence ID" value="MDO6422600.1"/>
    <property type="molecule type" value="Genomic_DNA"/>
</dbReference>
<keyword evidence="1" id="KW-0732">Signal</keyword>
<dbReference type="Proteomes" id="UP001169760">
    <property type="component" value="Unassembled WGS sequence"/>
</dbReference>
<evidence type="ECO:0000313" key="3">
    <source>
        <dbReference type="Proteomes" id="UP001169760"/>
    </source>
</evidence>
<gene>
    <name evidence="2" type="ORF">Q4521_08955</name>
</gene>
<proteinExistence type="predicted"/>
<dbReference type="InterPro" id="IPR007332">
    <property type="entry name" value="DUF411"/>
</dbReference>
<sequence>MKQFSLLLSFICLLALGQHAVAEESPAVAQATPAANAIQLDVFKSPTCGCCTAWIEHVEERGFTATVNHPADLAQVKKELGIAPEFQSCHTGVSKEGYVFEGHIPANIVLKFLNSPPKDALGLAVPGMPMGSPGMEVGDRFSTYEVILLKKDGSSEVYAKVETAKEQY</sequence>
<feature type="chain" id="PRO_5043644969" evidence="1">
    <location>
        <begin position="23"/>
        <end position="168"/>
    </location>
</feature>
<reference evidence="2" key="1">
    <citation type="submission" date="2023-07" db="EMBL/GenBank/DDBJ databases">
        <title>Genome content predicts the carbon catabolic preferences of heterotrophic bacteria.</title>
        <authorList>
            <person name="Gralka M."/>
        </authorList>
    </citation>
    <scope>NUCLEOTIDE SEQUENCE</scope>
    <source>
        <strain evidence="2">I3M17_2</strain>
    </source>
</reference>